<accession>A0ABZ2Z4I3</accession>
<dbReference type="EMBL" id="CP150096">
    <property type="protein sequence ID" value="WZN45566.1"/>
    <property type="molecule type" value="Genomic_DNA"/>
</dbReference>
<protein>
    <submittedName>
        <fullName evidence="2">DUF3667 domain-containing protein</fullName>
    </submittedName>
</protein>
<gene>
    <name evidence="2" type="ORF">WJU22_21950</name>
</gene>
<keyword evidence="1" id="KW-0812">Transmembrane</keyword>
<name>A0ABZ2Z4I3_9BACT</name>
<proteinExistence type="predicted"/>
<dbReference type="InterPro" id="IPR022134">
    <property type="entry name" value="DUF3667"/>
</dbReference>
<feature type="transmembrane region" description="Helical" evidence="1">
    <location>
        <begin position="81"/>
        <end position="104"/>
    </location>
</feature>
<evidence type="ECO:0000256" key="1">
    <source>
        <dbReference type="SAM" id="Phobius"/>
    </source>
</evidence>
<feature type="transmembrane region" description="Helical" evidence="1">
    <location>
        <begin position="156"/>
        <end position="180"/>
    </location>
</feature>
<sequence>MHKTHVCKNCGKAAAGNFCPNCGQSYHEGKIDAHYFLHDIPHSVFHVDKGFFYTLLSLFTRPGGMIRDYLEGKRVKYFRPFAYVIIMSTICTLLVKLISAGIAGTYAKYHPGYVAEDKGGFFNHYFSVFIFLMIPIASVITFLFMRRGKYNFWEHFLINTYIAAQLNIMQVLVYLVGWVMMLVTHQFGKIDIGLYIPFFMTAFLFMYGSVFGFLMKDDYRKGWLVLRLTLMNCFLFFLYFSGFQLTGTMRPW</sequence>
<evidence type="ECO:0000313" key="3">
    <source>
        <dbReference type="Proteomes" id="UP001449657"/>
    </source>
</evidence>
<keyword evidence="1" id="KW-1133">Transmembrane helix</keyword>
<keyword evidence="1" id="KW-0472">Membrane</keyword>
<feature type="transmembrane region" description="Helical" evidence="1">
    <location>
        <begin position="124"/>
        <end position="144"/>
    </location>
</feature>
<dbReference type="Proteomes" id="UP001449657">
    <property type="component" value="Chromosome"/>
</dbReference>
<reference evidence="2 3" key="1">
    <citation type="submission" date="2024-03" db="EMBL/GenBank/DDBJ databases">
        <title>Chitinophaga caseinilytica sp. nov., a casein hydrolysing bacterium isolated from forest soil.</title>
        <authorList>
            <person name="Lee D.S."/>
            <person name="Han D.M."/>
            <person name="Baek J.H."/>
            <person name="Choi D.G."/>
            <person name="Jeon J.H."/>
            <person name="Jeon C.O."/>
        </authorList>
    </citation>
    <scope>NUCLEOTIDE SEQUENCE [LARGE SCALE GENOMIC DNA]</scope>
    <source>
        <strain evidence="2 3">KACC 19118</strain>
    </source>
</reference>
<evidence type="ECO:0000313" key="2">
    <source>
        <dbReference type="EMBL" id="WZN45566.1"/>
    </source>
</evidence>
<feature type="transmembrane region" description="Helical" evidence="1">
    <location>
        <begin position="222"/>
        <end position="242"/>
    </location>
</feature>
<organism evidence="2 3">
    <name type="scientific">Chitinophaga caseinilytica</name>
    <dbReference type="NCBI Taxonomy" id="2267521"/>
    <lineage>
        <taxon>Bacteria</taxon>
        <taxon>Pseudomonadati</taxon>
        <taxon>Bacteroidota</taxon>
        <taxon>Chitinophagia</taxon>
        <taxon>Chitinophagales</taxon>
        <taxon>Chitinophagaceae</taxon>
        <taxon>Chitinophaga</taxon>
    </lineage>
</organism>
<keyword evidence="3" id="KW-1185">Reference proteome</keyword>
<dbReference type="Pfam" id="PF12412">
    <property type="entry name" value="DUF3667"/>
    <property type="match status" value="1"/>
</dbReference>
<feature type="transmembrane region" description="Helical" evidence="1">
    <location>
        <begin position="192"/>
        <end position="215"/>
    </location>
</feature>
<dbReference type="RefSeq" id="WP_341840318.1">
    <property type="nucleotide sequence ID" value="NZ_CP149792.1"/>
</dbReference>